<dbReference type="GeneID" id="56306445"/>
<dbReference type="EMBL" id="VFBM01000003">
    <property type="protein sequence ID" value="TNX92914.1"/>
    <property type="molecule type" value="Genomic_DNA"/>
</dbReference>
<feature type="compositionally biased region" description="Polar residues" evidence="1">
    <location>
        <begin position="38"/>
        <end position="47"/>
    </location>
</feature>
<evidence type="ECO:0000313" key="3">
    <source>
        <dbReference type="EMBL" id="TNX92914.1"/>
    </source>
</evidence>
<dbReference type="Pfam" id="PF04170">
    <property type="entry name" value="NlpE"/>
    <property type="match status" value="1"/>
</dbReference>
<dbReference type="InterPro" id="IPR007298">
    <property type="entry name" value="Cu-R_lipoprotein_NlpE"/>
</dbReference>
<dbReference type="KEGG" id="arj:DOM24_10145"/>
<dbReference type="Proteomes" id="UP000314285">
    <property type="component" value="Unassembled WGS sequence"/>
</dbReference>
<name>A0A8H2K1V9_ACIRA</name>
<sequence length="165" mass="18622">MKKTICIFAISSIFFTACSTNEQATQHSEKDNDRHATTVMTPTPSTSRKAQMADSAHNVENSLDWEGEYEGILPCADCEGIKTELELHADKTYELTEEYLGKGPNNKFKVRGLFHFDAANPSLVVLDQAGDQRKYFIGESFAELRDRITGEKIDSKLNYTLKKEF</sequence>
<organism evidence="3 4">
    <name type="scientific">Acinetobacter radioresistens</name>
    <dbReference type="NCBI Taxonomy" id="40216"/>
    <lineage>
        <taxon>Bacteria</taxon>
        <taxon>Pseudomonadati</taxon>
        <taxon>Pseudomonadota</taxon>
        <taxon>Gammaproteobacteria</taxon>
        <taxon>Moraxellales</taxon>
        <taxon>Moraxellaceae</taxon>
        <taxon>Acinetobacter</taxon>
    </lineage>
</organism>
<evidence type="ECO:0000313" key="4">
    <source>
        <dbReference type="Proteomes" id="UP000314285"/>
    </source>
</evidence>
<feature type="chain" id="PRO_5034395510" evidence="2">
    <location>
        <begin position="25"/>
        <end position="165"/>
    </location>
</feature>
<dbReference type="RefSeq" id="WP_005027279.1">
    <property type="nucleotide sequence ID" value="NZ_CP027365.1"/>
</dbReference>
<comment type="caution">
    <text evidence="3">The sequence shown here is derived from an EMBL/GenBank/DDBJ whole genome shotgun (WGS) entry which is preliminary data.</text>
</comment>
<proteinExistence type="predicted"/>
<dbReference type="Gene3D" id="2.40.128.640">
    <property type="match status" value="1"/>
</dbReference>
<feature type="signal peptide" evidence="2">
    <location>
        <begin position="1"/>
        <end position="24"/>
    </location>
</feature>
<gene>
    <name evidence="3" type="ORF">FHY67_04930</name>
</gene>
<reference evidence="3 4" key="1">
    <citation type="submission" date="2019-06" db="EMBL/GenBank/DDBJ databases">
        <title>Genome of Acinetobacter radioresistens APH1, a phenol degrading strain.</title>
        <authorList>
            <person name="Liu Y."/>
        </authorList>
    </citation>
    <scope>NUCLEOTIDE SEQUENCE [LARGE SCALE GENOMIC DNA]</scope>
    <source>
        <strain evidence="3 4">APH1</strain>
    </source>
</reference>
<feature type="compositionally biased region" description="Basic and acidic residues" evidence="1">
    <location>
        <begin position="27"/>
        <end position="36"/>
    </location>
</feature>
<accession>A0A8H2K1V9</accession>
<feature type="region of interest" description="Disordered" evidence="1">
    <location>
        <begin position="25"/>
        <end position="47"/>
    </location>
</feature>
<dbReference type="AlphaFoldDB" id="A0A8H2K1V9"/>
<evidence type="ECO:0000256" key="1">
    <source>
        <dbReference type="SAM" id="MobiDB-lite"/>
    </source>
</evidence>
<evidence type="ECO:0000256" key="2">
    <source>
        <dbReference type="SAM" id="SignalP"/>
    </source>
</evidence>
<dbReference type="PROSITE" id="PS51257">
    <property type="entry name" value="PROKAR_LIPOPROTEIN"/>
    <property type="match status" value="1"/>
</dbReference>
<keyword evidence="2" id="KW-0732">Signal</keyword>
<protein>
    <submittedName>
        <fullName evidence="3">Copper resistance protein NlpE</fullName>
    </submittedName>
</protein>